<accession>V2Y0H1</accession>
<proteinExistence type="predicted"/>
<gene>
    <name evidence="2" type="ORF">GCWU0000282_003116</name>
</gene>
<dbReference type="EMBL" id="ACIL03000021">
    <property type="protein sequence ID" value="ESL01557.1"/>
    <property type="molecule type" value="Genomic_DNA"/>
</dbReference>
<organism evidence="2 3">
    <name type="scientific">Catonella morbi ATCC 51271</name>
    <dbReference type="NCBI Taxonomy" id="592026"/>
    <lineage>
        <taxon>Bacteria</taxon>
        <taxon>Bacillati</taxon>
        <taxon>Bacillota</taxon>
        <taxon>Clostridia</taxon>
        <taxon>Lachnospirales</taxon>
        <taxon>Lachnospiraceae</taxon>
        <taxon>Catonella</taxon>
    </lineage>
</organism>
<evidence type="ECO:0000259" key="1">
    <source>
        <dbReference type="Pfam" id="PF00535"/>
    </source>
</evidence>
<dbReference type="PANTHER" id="PTHR43630">
    <property type="entry name" value="POLY-BETA-1,6-N-ACETYL-D-GLUCOSAMINE SYNTHASE"/>
    <property type="match status" value="1"/>
</dbReference>
<dbReference type="Proteomes" id="UP000018227">
    <property type="component" value="Unassembled WGS sequence"/>
</dbReference>
<evidence type="ECO:0000313" key="2">
    <source>
        <dbReference type="EMBL" id="ESL01557.1"/>
    </source>
</evidence>
<dbReference type="eggNOG" id="COG0463">
    <property type="taxonomic scope" value="Bacteria"/>
</dbReference>
<dbReference type="Pfam" id="PF00535">
    <property type="entry name" value="Glycos_transf_2"/>
    <property type="match status" value="1"/>
</dbReference>
<reference evidence="2 3" key="1">
    <citation type="submission" date="2013-06" db="EMBL/GenBank/DDBJ databases">
        <authorList>
            <person name="Weinstock G."/>
            <person name="Sodergren E."/>
            <person name="Clifton S."/>
            <person name="Fulton L."/>
            <person name="Fulton B."/>
            <person name="Courtney L."/>
            <person name="Fronick C."/>
            <person name="Harrison M."/>
            <person name="Strong C."/>
            <person name="Farmer C."/>
            <person name="Delahaunty K."/>
            <person name="Markovic C."/>
            <person name="Hall O."/>
            <person name="Minx P."/>
            <person name="Tomlinson C."/>
            <person name="Mitreva M."/>
            <person name="Nelson J."/>
            <person name="Hou S."/>
            <person name="Wollam A."/>
            <person name="Pepin K.H."/>
            <person name="Johnson M."/>
            <person name="Bhonagiri V."/>
            <person name="Nash W.E."/>
            <person name="Warren W."/>
            <person name="Chinwalla A."/>
            <person name="Mardis E.R."/>
            <person name="Wilson R.K."/>
        </authorList>
    </citation>
    <scope>NUCLEOTIDE SEQUENCE [LARGE SCALE GENOMIC DNA]</scope>
    <source>
        <strain evidence="2 3">ATCC 51271</strain>
    </source>
</reference>
<protein>
    <recommendedName>
        <fullName evidence="1">Glycosyltransferase 2-like domain-containing protein</fullName>
    </recommendedName>
</protein>
<sequence length="319" mass="36911">MIVKNEEKVLARCLDSLKGLYEELIIVDTGSTDSTKEIAAGYTDKIYDFAWTGSFSDARNFSFSKATMEYIYSADADEILNEENRQKFLELKQCLLPEIDIVQMIYTNQLEFNTTYNYDEELRPKLYKRLRTFEWIEPLHEQVRLETVVYDSEIKITHAPENNHSKRDFSCYKKLIESGEKLSKHLFEMYVRELYIAGDESDFIEAEPYFSREIEIRESVDEVVMAALVLIRAAGYQRNTLCLLKYSSRIFALAAEPSAGVSIPSELCYELGEYYLGVNDKAEAKMWFTNALTETESLVSLDCGDKLPKERLKELEGTE</sequence>
<dbReference type="CDD" id="cd02511">
    <property type="entry name" value="Beta4Glucosyltransferase"/>
    <property type="match status" value="1"/>
</dbReference>
<name>V2Y0H1_9FIRM</name>
<dbReference type="AlphaFoldDB" id="V2Y0H1"/>
<feature type="domain" description="Glycosyltransferase 2-like" evidence="1">
    <location>
        <begin position="1"/>
        <end position="134"/>
    </location>
</feature>
<dbReference type="InterPro" id="IPR029044">
    <property type="entry name" value="Nucleotide-diphossugar_trans"/>
</dbReference>
<dbReference type="InterPro" id="IPR001173">
    <property type="entry name" value="Glyco_trans_2-like"/>
</dbReference>
<dbReference type="STRING" id="592026.GCWU0000282_003116"/>
<dbReference type="SUPFAM" id="SSF53448">
    <property type="entry name" value="Nucleotide-diphospho-sugar transferases"/>
    <property type="match status" value="1"/>
</dbReference>
<dbReference type="PANTHER" id="PTHR43630:SF2">
    <property type="entry name" value="GLYCOSYLTRANSFERASE"/>
    <property type="match status" value="1"/>
</dbReference>
<evidence type="ECO:0000313" key="3">
    <source>
        <dbReference type="Proteomes" id="UP000018227"/>
    </source>
</evidence>
<keyword evidence="3" id="KW-1185">Reference proteome</keyword>
<comment type="caution">
    <text evidence="2">The sequence shown here is derived from an EMBL/GenBank/DDBJ whole genome shotgun (WGS) entry which is preliminary data.</text>
</comment>
<dbReference type="Gene3D" id="3.90.550.10">
    <property type="entry name" value="Spore Coat Polysaccharide Biosynthesis Protein SpsA, Chain A"/>
    <property type="match status" value="1"/>
</dbReference>
<dbReference type="HOGENOM" id="CLU_023736_0_0_9"/>